<gene>
    <name evidence="6" type="ORF">IAC56_06555</name>
</gene>
<dbReference type="Pfam" id="PF25876">
    <property type="entry name" value="HH_MFP_RND"/>
    <property type="match status" value="1"/>
</dbReference>
<evidence type="ECO:0000256" key="1">
    <source>
        <dbReference type="ARBA" id="ARBA00009477"/>
    </source>
</evidence>
<comment type="caution">
    <text evidence="6">The sequence shown here is derived from an EMBL/GenBank/DDBJ whole genome shotgun (WGS) entry which is preliminary data.</text>
</comment>
<sequence>MQLRTIFVVSAIASLALVGCGDKKKSVERPPIEVSTLTATPTTTFRWVDTFGQTEGAEEVEVRAQVSGVLRKLNFKEGESVKAGQTLFEIEKEPYEAQVRQARAQTEQAKTELVKARRDAKRASELIKVNAVSRQEYDDAQSALAMAKSALALAQAQQTNAEIDLSHAMVPAPVDGIAGKSEVNIGSLITSGTTLLTSITQPDTLRVSFAVSDKNLVGAQLTKDNLVRVFIPDTKDFLPAKLDYIGQQIDADRGTLRLRAVLPPTKKLLPGQYVEVRLMLGEYKDAYLVPQGVVRQRSDGTYSVYVIEEGVAREKEVLLGNWEGSDWIVTNGLKPGDKVITNQILRLRDGLRVTEKSSNKTDSSEPVKP</sequence>
<dbReference type="EMBL" id="DVMY01000102">
    <property type="protein sequence ID" value="HIU37915.1"/>
    <property type="molecule type" value="Genomic_DNA"/>
</dbReference>
<dbReference type="NCBIfam" id="TIGR01730">
    <property type="entry name" value="RND_mfp"/>
    <property type="match status" value="1"/>
</dbReference>
<dbReference type="GO" id="GO:0005886">
    <property type="term" value="C:plasma membrane"/>
    <property type="evidence" value="ECO:0007669"/>
    <property type="project" value="TreeGrafter"/>
</dbReference>
<dbReference type="PANTHER" id="PTHR30158">
    <property type="entry name" value="ACRA/E-RELATED COMPONENT OF DRUG EFFLUX TRANSPORTER"/>
    <property type="match status" value="1"/>
</dbReference>
<dbReference type="GO" id="GO:0022857">
    <property type="term" value="F:transmembrane transporter activity"/>
    <property type="evidence" value="ECO:0007669"/>
    <property type="project" value="InterPro"/>
</dbReference>
<evidence type="ECO:0000313" key="7">
    <source>
        <dbReference type="Proteomes" id="UP000824083"/>
    </source>
</evidence>
<evidence type="ECO:0000259" key="5">
    <source>
        <dbReference type="Pfam" id="PF25989"/>
    </source>
</evidence>
<accession>A0A9D1LFS3</accession>
<organism evidence="6 7">
    <name type="scientific">Candidatus Aphodousia faecigallinarum</name>
    <dbReference type="NCBI Taxonomy" id="2840677"/>
    <lineage>
        <taxon>Bacteria</taxon>
        <taxon>Pseudomonadati</taxon>
        <taxon>Pseudomonadota</taxon>
        <taxon>Betaproteobacteria</taxon>
        <taxon>Burkholderiales</taxon>
        <taxon>Sutterellaceae</taxon>
        <taxon>Sutterellaceae incertae sedis</taxon>
        <taxon>Candidatus Aphodousia</taxon>
    </lineage>
</organism>
<comment type="similarity">
    <text evidence="1">Belongs to the membrane fusion protein (MFP) (TC 8.A.1) family.</text>
</comment>
<feature type="domain" description="Multidrug resistance protein MdtA-like alpha-helical hairpin" evidence="3">
    <location>
        <begin position="99"/>
        <end position="166"/>
    </location>
</feature>
<evidence type="ECO:0000259" key="4">
    <source>
        <dbReference type="Pfam" id="PF25917"/>
    </source>
</evidence>
<evidence type="ECO:0000313" key="6">
    <source>
        <dbReference type="EMBL" id="HIU37915.1"/>
    </source>
</evidence>
<evidence type="ECO:0000256" key="2">
    <source>
        <dbReference type="SAM" id="Coils"/>
    </source>
</evidence>
<dbReference type="PROSITE" id="PS51257">
    <property type="entry name" value="PROKAR_LIPOPROTEIN"/>
    <property type="match status" value="1"/>
</dbReference>
<dbReference type="InterPro" id="IPR058624">
    <property type="entry name" value="MdtA-like_HH"/>
</dbReference>
<dbReference type="Pfam" id="PF25989">
    <property type="entry name" value="YknX_C"/>
    <property type="match status" value="1"/>
</dbReference>
<evidence type="ECO:0000259" key="3">
    <source>
        <dbReference type="Pfam" id="PF25876"/>
    </source>
</evidence>
<reference evidence="6" key="1">
    <citation type="submission" date="2020-10" db="EMBL/GenBank/DDBJ databases">
        <authorList>
            <person name="Gilroy R."/>
        </authorList>
    </citation>
    <scope>NUCLEOTIDE SEQUENCE</scope>
    <source>
        <strain evidence="6">7463</strain>
    </source>
</reference>
<dbReference type="InterPro" id="IPR058637">
    <property type="entry name" value="YknX-like_C"/>
</dbReference>
<dbReference type="Proteomes" id="UP000824083">
    <property type="component" value="Unassembled WGS sequence"/>
</dbReference>
<feature type="domain" description="Multidrug resistance protein MdtA-like barrel-sandwich hybrid" evidence="4">
    <location>
        <begin position="59"/>
        <end position="195"/>
    </location>
</feature>
<reference evidence="6" key="2">
    <citation type="journal article" date="2021" name="PeerJ">
        <title>Extensive microbial diversity within the chicken gut microbiome revealed by metagenomics and culture.</title>
        <authorList>
            <person name="Gilroy R."/>
            <person name="Ravi A."/>
            <person name="Getino M."/>
            <person name="Pursley I."/>
            <person name="Horton D.L."/>
            <person name="Alikhan N.F."/>
            <person name="Baker D."/>
            <person name="Gharbi K."/>
            <person name="Hall N."/>
            <person name="Watson M."/>
            <person name="Adriaenssens E.M."/>
            <person name="Foster-Nyarko E."/>
            <person name="Jarju S."/>
            <person name="Secka A."/>
            <person name="Antonio M."/>
            <person name="Oren A."/>
            <person name="Chaudhuri R.R."/>
            <person name="La Ragione R."/>
            <person name="Hildebrand F."/>
            <person name="Pallen M.J."/>
        </authorList>
    </citation>
    <scope>NUCLEOTIDE SEQUENCE</scope>
    <source>
        <strain evidence="6">7463</strain>
    </source>
</reference>
<dbReference type="InterPro" id="IPR058625">
    <property type="entry name" value="MdtA-like_BSH"/>
</dbReference>
<name>A0A9D1LFS3_9BURK</name>
<proteinExistence type="inferred from homology"/>
<protein>
    <submittedName>
        <fullName evidence="6">Efflux RND transporter periplasmic adaptor subunit</fullName>
    </submittedName>
</protein>
<dbReference type="Pfam" id="PF25917">
    <property type="entry name" value="BSH_RND"/>
    <property type="match status" value="1"/>
</dbReference>
<keyword evidence="2" id="KW-0175">Coiled coil</keyword>
<dbReference type="Gene3D" id="2.40.50.100">
    <property type="match status" value="1"/>
</dbReference>
<dbReference type="Gene3D" id="2.40.420.20">
    <property type="match status" value="1"/>
</dbReference>
<dbReference type="GO" id="GO:0030313">
    <property type="term" value="C:cell envelope"/>
    <property type="evidence" value="ECO:0007669"/>
    <property type="project" value="UniProtKB-SubCell"/>
</dbReference>
<feature type="domain" description="YknX-like C-terminal permuted SH3-like" evidence="5">
    <location>
        <begin position="289"/>
        <end position="354"/>
    </location>
</feature>
<dbReference type="InterPro" id="IPR006143">
    <property type="entry name" value="RND_pump_MFP"/>
</dbReference>
<dbReference type="Gene3D" id="2.40.30.170">
    <property type="match status" value="1"/>
</dbReference>
<feature type="coiled-coil region" evidence="2">
    <location>
        <begin position="99"/>
        <end position="157"/>
    </location>
</feature>
<dbReference type="Gene3D" id="1.10.287.470">
    <property type="entry name" value="Helix hairpin bin"/>
    <property type="match status" value="1"/>
</dbReference>
<dbReference type="SUPFAM" id="SSF111369">
    <property type="entry name" value="HlyD-like secretion proteins"/>
    <property type="match status" value="1"/>
</dbReference>
<dbReference type="GO" id="GO:0046677">
    <property type="term" value="P:response to antibiotic"/>
    <property type="evidence" value="ECO:0007669"/>
    <property type="project" value="TreeGrafter"/>
</dbReference>
<dbReference type="AlphaFoldDB" id="A0A9D1LFS3"/>